<evidence type="ECO:0000313" key="1">
    <source>
        <dbReference type="EMBL" id="MDI3235763.1"/>
    </source>
</evidence>
<dbReference type="Proteomes" id="UP001243286">
    <property type="component" value="Unassembled WGS sequence"/>
</dbReference>
<keyword evidence="2" id="KW-1185">Reference proteome</keyword>
<comment type="caution">
    <text evidence="1">The sequence shown here is derived from an EMBL/GenBank/DDBJ whole genome shotgun (WGS) entry which is preliminary data.</text>
</comment>
<evidence type="ECO:0000313" key="2">
    <source>
        <dbReference type="Proteomes" id="UP001243286"/>
    </source>
</evidence>
<proteinExistence type="predicted"/>
<organism evidence="1 2">
    <name type="scientific">Exiguobacterium antarcticum</name>
    <dbReference type="NCBI Taxonomy" id="132920"/>
    <lineage>
        <taxon>Bacteria</taxon>
        <taxon>Bacillati</taxon>
        <taxon>Bacillota</taxon>
        <taxon>Bacilli</taxon>
        <taxon>Bacillales</taxon>
        <taxon>Bacillales Family XII. Incertae Sedis</taxon>
        <taxon>Exiguobacterium</taxon>
    </lineage>
</organism>
<name>A0ABT6R479_9BACL</name>
<dbReference type="EMBL" id="JASBQV010000021">
    <property type="protein sequence ID" value="MDI3235763.1"/>
    <property type="molecule type" value="Genomic_DNA"/>
</dbReference>
<accession>A0ABT6R479</accession>
<protein>
    <submittedName>
        <fullName evidence="1">Uncharacterized protein</fullName>
    </submittedName>
</protein>
<gene>
    <name evidence="1" type="ORF">QK289_12155</name>
</gene>
<sequence length="146" mass="16429">MRKRLWLVLIVVVGLILYFEPFRGSPPEPDISVNGADIRVTSGSYCWNGLLISQCADTVYSTPLEMTEKQTPTVVKPGTIIEVAFNDGPPPQRTKAEQWLKDGTNKTVQLKNEQFTAPNKKGLYIYHVYGWWRQGDGNVAFAVQVK</sequence>
<reference evidence="1 2" key="1">
    <citation type="submission" date="2023-04" db="EMBL/GenBank/DDBJ databases">
        <title>Antarctic isolates genomes.</title>
        <authorList>
            <person name="Dimov S.G."/>
        </authorList>
    </citation>
    <scope>NUCLEOTIDE SEQUENCE [LARGE SCALE GENOMIC DNA]</scope>
    <source>
        <strain evidence="1 2">AL19</strain>
    </source>
</reference>
<dbReference type="RefSeq" id="WP_282356744.1">
    <property type="nucleotide sequence ID" value="NZ_JASBQV010000021.1"/>
</dbReference>